<evidence type="ECO:0000259" key="1">
    <source>
        <dbReference type="SMART" id="SM00460"/>
    </source>
</evidence>
<gene>
    <name evidence="2" type="ORF">AAW51_1708</name>
</gene>
<evidence type="ECO:0000313" key="3">
    <source>
        <dbReference type="Proteomes" id="UP000035352"/>
    </source>
</evidence>
<dbReference type="PATRIC" id="fig|413882.6.peg.1794"/>
<accession>A0A0G3BG47</accession>
<dbReference type="InterPro" id="IPR013589">
    <property type="entry name" value="Bac_transglu_N"/>
</dbReference>
<dbReference type="STRING" id="413882.AAW51_1708"/>
<dbReference type="Pfam" id="PF08379">
    <property type="entry name" value="Bact_transglu_N"/>
    <property type="match status" value="1"/>
</dbReference>
<evidence type="ECO:0000313" key="2">
    <source>
        <dbReference type="EMBL" id="AKJ28399.1"/>
    </source>
</evidence>
<dbReference type="Proteomes" id="UP000035352">
    <property type="component" value="Chromosome"/>
</dbReference>
<dbReference type="AlphaFoldDB" id="A0A0G3BG47"/>
<reference evidence="2 3" key="1">
    <citation type="submission" date="2015-05" db="EMBL/GenBank/DDBJ databases">
        <authorList>
            <person name="Tang B."/>
            <person name="Yu Y."/>
        </authorList>
    </citation>
    <scope>NUCLEOTIDE SEQUENCE [LARGE SCALE GENOMIC DNA]</scope>
    <source>
        <strain evidence="2 3">DSM 7029</strain>
    </source>
</reference>
<dbReference type="OrthoDB" id="5438043at2"/>
<dbReference type="InterPro" id="IPR002931">
    <property type="entry name" value="Transglutaminase-like"/>
</dbReference>
<dbReference type="SUPFAM" id="SSF54001">
    <property type="entry name" value="Cysteine proteinases"/>
    <property type="match status" value="1"/>
</dbReference>
<dbReference type="SMART" id="SM00460">
    <property type="entry name" value="TGc"/>
    <property type="match status" value="1"/>
</dbReference>
<dbReference type="InterPro" id="IPR038765">
    <property type="entry name" value="Papain-like_cys_pep_sf"/>
</dbReference>
<dbReference type="Gene3D" id="3.10.620.30">
    <property type="match status" value="1"/>
</dbReference>
<keyword evidence="3" id="KW-1185">Reference proteome</keyword>
<dbReference type="RefSeq" id="WP_047194262.1">
    <property type="nucleotide sequence ID" value="NZ_CP011371.1"/>
</dbReference>
<dbReference type="EMBL" id="CP011371">
    <property type="protein sequence ID" value="AKJ28399.1"/>
    <property type="molecule type" value="Genomic_DNA"/>
</dbReference>
<organism evidence="2 3">
    <name type="scientific">Caldimonas brevitalea</name>
    <dbReference type="NCBI Taxonomy" id="413882"/>
    <lineage>
        <taxon>Bacteria</taxon>
        <taxon>Pseudomonadati</taxon>
        <taxon>Pseudomonadota</taxon>
        <taxon>Betaproteobacteria</taxon>
        <taxon>Burkholderiales</taxon>
        <taxon>Sphaerotilaceae</taxon>
        <taxon>Caldimonas</taxon>
    </lineage>
</organism>
<sequence>MRFAIHHATHYEYSSELEHGVQVVCLTPATSAHQRVLEWQVQAPGRLFASVDGYGNLTHTYTLPPRMRKGTIRAHGLVETTACHELVDAEQAVSPQLYLRTTPLAEPHRRVADFAAPHLDGGPAVERLLALAAAVIEQVRYRPGHTGVQTTALEAFDWGKGVCQDQAHVYIAACRSHGVPARYVSGYFHAPDAPELASHAWVDVCVDIAARRWVSVDVTHACLMDERHVRLAVGPDYGACPPVKGIRRGGGDERMQVHIDIRSV</sequence>
<proteinExistence type="predicted"/>
<dbReference type="Pfam" id="PF01841">
    <property type="entry name" value="Transglut_core"/>
    <property type="match status" value="1"/>
</dbReference>
<feature type="domain" description="Transglutaminase-like" evidence="1">
    <location>
        <begin position="155"/>
        <end position="220"/>
    </location>
</feature>
<dbReference type="PANTHER" id="PTHR33490">
    <property type="entry name" value="BLR5614 PROTEIN-RELATED"/>
    <property type="match status" value="1"/>
</dbReference>
<name>A0A0G3BG47_9BURK</name>
<dbReference type="KEGG" id="pbh:AAW51_1708"/>
<dbReference type="PANTHER" id="PTHR33490:SF6">
    <property type="entry name" value="SLL1049 PROTEIN"/>
    <property type="match status" value="1"/>
</dbReference>
<protein>
    <recommendedName>
        <fullName evidence="1">Transglutaminase-like domain-containing protein</fullName>
    </recommendedName>
</protein>